<gene>
    <name evidence="1" type="ORF">F0U60_14290</name>
</gene>
<dbReference type="Proteomes" id="UP001611383">
    <property type="component" value="Chromosome"/>
</dbReference>
<dbReference type="EMBL" id="CP043494">
    <property type="protein sequence ID" value="WNG45146.1"/>
    <property type="molecule type" value="Genomic_DNA"/>
</dbReference>
<evidence type="ECO:0000313" key="2">
    <source>
        <dbReference type="Proteomes" id="UP001611383"/>
    </source>
</evidence>
<proteinExistence type="predicted"/>
<evidence type="ECO:0000313" key="1">
    <source>
        <dbReference type="EMBL" id="WNG45146.1"/>
    </source>
</evidence>
<reference evidence="1 2" key="1">
    <citation type="submission" date="2019-08" db="EMBL/GenBank/DDBJ databases">
        <title>Archangium and Cystobacter genomes.</title>
        <authorList>
            <person name="Chen I.-C.K."/>
            <person name="Wielgoss S."/>
        </authorList>
    </citation>
    <scope>NUCLEOTIDE SEQUENCE [LARGE SCALE GENOMIC DNA]</scope>
    <source>
        <strain evidence="1 2">Cbm 6</strain>
    </source>
</reference>
<sequence>MSSNSWATSPAMEKQDLTTLPLSCNNHTRLVLSHSVSAGVNPLGAEYLTRAGYRLRLGQGEKALEWKRFLSLGGQVRLSTNYAAGGPLVEWQPLAAFNLRAVVEGVGVFGTFGQLQSYRSPLDEYSDALRKANAASAYATTGWHALLQPTLQARVGRVAVQSVTSLDYRELSLRDGDSVWYEAGPDSLVPARGWTLTENITLSYLAGPLRLGTALRYFLPLYAPEHLRAGEQASVGLNSNLRLGLLATYDLPEDGGSLIHKPRVSLRAQWYLIHRYRTGAEVSQAMPSVGLSFSFQQDFVL</sequence>
<name>A0ABY9WQY5_9BACT</name>
<keyword evidence="2" id="KW-1185">Reference proteome</keyword>
<protein>
    <submittedName>
        <fullName evidence="1">Uncharacterized protein</fullName>
    </submittedName>
</protein>
<dbReference type="RefSeq" id="WP_395819346.1">
    <property type="nucleotide sequence ID" value="NZ_CP043494.1"/>
</dbReference>
<organism evidence="1 2">
    <name type="scientific">Archangium minus</name>
    <dbReference type="NCBI Taxonomy" id="83450"/>
    <lineage>
        <taxon>Bacteria</taxon>
        <taxon>Pseudomonadati</taxon>
        <taxon>Myxococcota</taxon>
        <taxon>Myxococcia</taxon>
        <taxon>Myxococcales</taxon>
        <taxon>Cystobacterineae</taxon>
        <taxon>Archangiaceae</taxon>
        <taxon>Archangium</taxon>
    </lineage>
</organism>
<accession>A0ABY9WQY5</accession>